<sequence>MDLSSFAIGMALLIACILPFYLMSAKNKRREQEQLQDLLKLAEESGCQITQHDLWNNSLIGIDSTANILFFLRKVNGQAASEKVNLAQVQHCRVEDVSRTITSKDGNYSKTDQSGLVLTYRDKGRKETKLEFYNVEYDSLTMQGELLLAKKWAGIIAQAISANNKL</sequence>
<gene>
    <name evidence="2" type="ORF">ACFQHR_02045</name>
</gene>
<reference evidence="3" key="1">
    <citation type="journal article" date="2019" name="Int. J. Syst. Evol. Microbiol.">
        <title>The Global Catalogue of Microorganisms (GCM) 10K type strain sequencing project: providing services to taxonomists for standard genome sequencing and annotation.</title>
        <authorList>
            <consortium name="The Broad Institute Genomics Platform"/>
            <consortium name="The Broad Institute Genome Sequencing Center for Infectious Disease"/>
            <person name="Wu L."/>
            <person name="Ma J."/>
        </authorList>
    </citation>
    <scope>NUCLEOTIDE SEQUENCE [LARGE SCALE GENOMIC DNA]</scope>
    <source>
        <strain evidence="3">CGMCC 4.7393</strain>
    </source>
</reference>
<evidence type="ECO:0000256" key="1">
    <source>
        <dbReference type="SAM" id="Phobius"/>
    </source>
</evidence>
<organism evidence="2 3">
    <name type="scientific">Rufibacter roseus</name>
    <dbReference type="NCBI Taxonomy" id="1567108"/>
    <lineage>
        <taxon>Bacteria</taxon>
        <taxon>Pseudomonadati</taxon>
        <taxon>Bacteroidota</taxon>
        <taxon>Cytophagia</taxon>
        <taxon>Cytophagales</taxon>
        <taxon>Hymenobacteraceae</taxon>
        <taxon>Rufibacter</taxon>
    </lineage>
</organism>
<feature type="transmembrane region" description="Helical" evidence="1">
    <location>
        <begin position="6"/>
        <end position="23"/>
    </location>
</feature>
<keyword evidence="1" id="KW-0472">Membrane</keyword>
<protein>
    <recommendedName>
        <fullName evidence="4">DUF4446 family protein</fullName>
    </recommendedName>
</protein>
<evidence type="ECO:0008006" key="4">
    <source>
        <dbReference type="Google" id="ProtNLM"/>
    </source>
</evidence>
<proteinExistence type="predicted"/>
<keyword evidence="1" id="KW-0812">Transmembrane</keyword>
<dbReference type="RefSeq" id="WP_066620192.1">
    <property type="nucleotide sequence ID" value="NZ_JBHSYQ010000003.1"/>
</dbReference>
<evidence type="ECO:0000313" key="3">
    <source>
        <dbReference type="Proteomes" id="UP001596405"/>
    </source>
</evidence>
<keyword evidence="1" id="KW-1133">Transmembrane helix</keyword>
<evidence type="ECO:0000313" key="2">
    <source>
        <dbReference type="EMBL" id="MFC6996383.1"/>
    </source>
</evidence>
<comment type="caution">
    <text evidence="2">The sequence shown here is derived from an EMBL/GenBank/DDBJ whole genome shotgun (WGS) entry which is preliminary data.</text>
</comment>
<accession>A0ABW2DJ83</accession>
<keyword evidence="3" id="KW-1185">Reference proteome</keyword>
<name>A0ABW2DJ83_9BACT</name>
<dbReference type="EMBL" id="JBHSYQ010000003">
    <property type="protein sequence ID" value="MFC6996383.1"/>
    <property type="molecule type" value="Genomic_DNA"/>
</dbReference>
<dbReference type="Proteomes" id="UP001596405">
    <property type="component" value="Unassembled WGS sequence"/>
</dbReference>